<dbReference type="NCBIfam" id="TIGR00260">
    <property type="entry name" value="thrC"/>
    <property type="match status" value="1"/>
</dbReference>
<dbReference type="Pfam" id="PF00291">
    <property type="entry name" value="PALP"/>
    <property type="match status" value="1"/>
</dbReference>
<dbReference type="InterPro" id="IPR004450">
    <property type="entry name" value="Thr_synthase-like"/>
</dbReference>
<sequence>MLYCSTRGGVRGRDFREVLFSGYAPDGGMFMPETLPVLSPETLRSWRGLQYTRLVVEISSMFIPAQLIPRDDLEVLVGEALSGFSVPNVVRIARLKDGLSVLELFHGETLAFKDLAMSCTVHFLNYFLQKDSSRAVVLVGTSGDTGGSAINSAKGLPGLDVLVVYPRGRITAVQEKHMTTCLEDNIHVFAADGSSDDIDRPLRRLFADQNLVRTHSLMSLNSVNWSRVMVQIAHFFYAYLELSGVEKAEAAADLPDLEVVVPTGGAGNITAAYIARQMGLPLKLVAMVNSNDIVHRTVTSGDFSMATSVTQTLAPAIDIQDPYNMERIFWLLLGRDGASVKTMMEEFQRSHRHTLPENHRKLLSEVLVTGTVSDQGILETMRRCWEENQYEMCPHTAVGVWHHYQRPHKPGTSRCYVATASPAKFQAAVKKAGLPYDPPEAVLALDQLPTRYQNLERSPDWCKDWEERLREWIQLRGGDSSEPTWRLLAEAAGLLLRLLFLCDPAAAVRYVRSGLTRQQQRAEGGASPRGFLTCLPLTAGCDDVAPPFGLSGQMTSALQQSHIHVTLINITPTVHTLIHHQP</sequence>
<evidence type="ECO:0000313" key="9">
    <source>
        <dbReference type="Proteomes" id="UP001469553"/>
    </source>
</evidence>
<comment type="caution">
    <text evidence="8">The sequence shown here is derived from an EMBL/GenBank/DDBJ whole genome shotgun (WGS) entry which is preliminary data.</text>
</comment>
<reference evidence="8 9" key="1">
    <citation type="submission" date="2021-06" db="EMBL/GenBank/DDBJ databases">
        <authorList>
            <person name="Palmer J.M."/>
        </authorList>
    </citation>
    <scope>NUCLEOTIDE SEQUENCE [LARGE SCALE GENOMIC DNA]</scope>
    <source>
        <strain evidence="8 9">AS_MEX2019</strain>
        <tissue evidence="8">Muscle</tissue>
    </source>
</reference>
<keyword evidence="9" id="KW-1185">Reference proteome</keyword>
<dbReference type="Gene3D" id="3.90.1380.10">
    <property type="entry name" value="Threonine synthase, N-terminal domain"/>
    <property type="match status" value="1"/>
</dbReference>
<dbReference type="PANTHER" id="PTHR42690">
    <property type="entry name" value="THREONINE SYNTHASE FAMILY MEMBER"/>
    <property type="match status" value="1"/>
</dbReference>
<evidence type="ECO:0000256" key="1">
    <source>
        <dbReference type="ARBA" id="ARBA00001933"/>
    </source>
</evidence>
<organism evidence="8 9">
    <name type="scientific">Ameca splendens</name>
    <dbReference type="NCBI Taxonomy" id="208324"/>
    <lineage>
        <taxon>Eukaryota</taxon>
        <taxon>Metazoa</taxon>
        <taxon>Chordata</taxon>
        <taxon>Craniata</taxon>
        <taxon>Vertebrata</taxon>
        <taxon>Euteleostomi</taxon>
        <taxon>Actinopterygii</taxon>
        <taxon>Neopterygii</taxon>
        <taxon>Teleostei</taxon>
        <taxon>Neoteleostei</taxon>
        <taxon>Acanthomorphata</taxon>
        <taxon>Ovalentaria</taxon>
        <taxon>Atherinomorphae</taxon>
        <taxon>Cyprinodontiformes</taxon>
        <taxon>Goodeidae</taxon>
        <taxon>Ameca</taxon>
    </lineage>
</organism>
<protein>
    <recommendedName>
        <fullName evidence="3">Threonine synthase-like 2</fullName>
    </recommendedName>
</protein>
<feature type="domain" description="Tryptophan synthase beta chain-like PALP" evidence="6">
    <location>
        <begin position="102"/>
        <end position="332"/>
    </location>
</feature>
<evidence type="ECO:0000256" key="2">
    <source>
        <dbReference type="ARBA" id="ARBA00005517"/>
    </source>
</evidence>
<dbReference type="InterPro" id="IPR036052">
    <property type="entry name" value="TrpB-like_PALP_sf"/>
</dbReference>
<dbReference type="Pfam" id="PF24857">
    <property type="entry name" value="THR4_C"/>
    <property type="match status" value="1"/>
</dbReference>
<evidence type="ECO:0000259" key="7">
    <source>
        <dbReference type="Pfam" id="PF14821"/>
    </source>
</evidence>
<dbReference type="Pfam" id="PF14821">
    <property type="entry name" value="Thr_synth_N"/>
    <property type="match status" value="1"/>
</dbReference>
<dbReference type="InterPro" id="IPR001926">
    <property type="entry name" value="TrpB-like_PALP"/>
</dbReference>
<name>A0ABV0ZKE6_9TELE</name>
<dbReference type="CDD" id="cd01560">
    <property type="entry name" value="Thr-synth_2"/>
    <property type="match status" value="1"/>
</dbReference>
<evidence type="ECO:0000256" key="4">
    <source>
        <dbReference type="ARBA" id="ARBA00022898"/>
    </source>
</evidence>
<dbReference type="InterPro" id="IPR051166">
    <property type="entry name" value="Threonine_Synthase"/>
</dbReference>
<dbReference type="SUPFAM" id="SSF53686">
    <property type="entry name" value="Tryptophan synthase beta subunit-like PLP-dependent enzymes"/>
    <property type="match status" value="1"/>
</dbReference>
<dbReference type="Gene3D" id="3.40.50.1100">
    <property type="match status" value="2"/>
</dbReference>
<evidence type="ECO:0000313" key="8">
    <source>
        <dbReference type="EMBL" id="MEQ2305793.1"/>
    </source>
</evidence>
<dbReference type="PANTHER" id="PTHR42690:SF1">
    <property type="entry name" value="THREONINE SYNTHASE-LIKE 2"/>
    <property type="match status" value="1"/>
</dbReference>
<keyword evidence="4" id="KW-0663">Pyridoxal phosphate</keyword>
<gene>
    <name evidence="8" type="primary">THNSL2</name>
    <name evidence="8" type="ORF">AMECASPLE_001659</name>
</gene>
<feature type="domain" description="Threonine synthase N-terminal" evidence="7">
    <location>
        <begin position="3"/>
        <end position="80"/>
    </location>
</feature>
<evidence type="ECO:0000259" key="6">
    <source>
        <dbReference type="Pfam" id="PF00291"/>
    </source>
</evidence>
<evidence type="ECO:0000256" key="3">
    <source>
        <dbReference type="ARBA" id="ARBA00021942"/>
    </source>
</evidence>
<dbReference type="InterPro" id="IPR037158">
    <property type="entry name" value="Thr_synth_N_sf"/>
</dbReference>
<comment type="similarity">
    <text evidence="2">Belongs to the threonine synthase family.</text>
</comment>
<dbReference type="Proteomes" id="UP001469553">
    <property type="component" value="Unassembled WGS sequence"/>
</dbReference>
<dbReference type="EMBL" id="JAHRIP010065888">
    <property type="protein sequence ID" value="MEQ2305793.1"/>
    <property type="molecule type" value="Genomic_DNA"/>
</dbReference>
<comment type="cofactor">
    <cofactor evidence="1">
        <name>pyridoxal 5'-phosphate</name>
        <dbReference type="ChEBI" id="CHEBI:597326"/>
    </cofactor>
</comment>
<accession>A0ABV0ZKE6</accession>
<keyword evidence="5" id="KW-0456">Lyase</keyword>
<evidence type="ECO:0000256" key="5">
    <source>
        <dbReference type="ARBA" id="ARBA00023239"/>
    </source>
</evidence>
<dbReference type="InterPro" id="IPR029144">
    <property type="entry name" value="Thr_synth_N"/>
</dbReference>
<proteinExistence type="inferred from homology"/>